<dbReference type="EMBL" id="UYJE01005650">
    <property type="protein sequence ID" value="VDI39082.1"/>
    <property type="molecule type" value="Genomic_DNA"/>
</dbReference>
<keyword evidence="2" id="KW-1185">Reference proteome</keyword>
<dbReference type="Proteomes" id="UP000596742">
    <property type="component" value="Unassembled WGS sequence"/>
</dbReference>
<name>A0A8B6EV59_MYTGA</name>
<evidence type="ECO:0000313" key="2">
    <source>
        <dbReference type="Proteomes" id="UP000596742"/>
    </source>
</evidence>
<accession>A0A8B6EV59</accession>
<proteinExistence type="predicted"/>
<sequence>MKARACPIQVDDQCHDEAKPAAMKRDEKRVQDLIVYITERMTNPFDDDSHSPQLINISTRPRASHEIEDSLLKSVETGKTKMKKFVESSLSTDQAGNILTAVHASTGCDTTSAIFGFCKKNCIQVDKKIYE</sequence>
<reference evidence="1" key="1">
    <citation type="submission" date="2018-11" db="EMBL/GenBank/DDBJ databases">
        <authorList>
            <person name="Alioto T."/>
            <person name="Alioto T."/>
        </authorList>
    </citation>
    <scope>NUCLEOTIDE SEQUENCE</scope>
</reference>
<protein>
    <submittedName>
        <fullName evidence="1">Uncharacterized protein</fullName>
    </submittedName>
</protein>
<dbReference type="OrthoDB" id="6189143at2759"/>
<organism evidence="1 2">
    <name type="scientific">Mytilus galloprovincialis</name>
    <name type="common">Mediterranean mussel</name>
    <dbReference type="NCBI Taxonomy" id="29158"/>
    <lineage>
        <taxon>Eukaryota</taxon>
        <taxon>Metazoa</taxon>
        <taxon>Spiralia</taxon>
        <taxon>Lophotrochozoa</taxon>
        <taxon>Mollusca</taxon>
        <taxon>Bivalvia</taxon>
        <taxon>Autobranchia</taxon>
        <taxon>Pteriomorphia</taxon>
        <taxon>Mytilida</taxon>
        <taxon>Mytiloidea</taxon>
        <taxon>Mytilidae</taxon>
        <taxon>Mytilinae</taxon>
        <taxon>Mytilus</taxon>
    </lineage>
</organism>
<comment type="caution">
    <text evidence="1">The sequence shown here is derived from an EMBL/GenBank/DDBJ whole genome shotgun (WGS) entry which is preliminary data.</text>
</comment>
<dbReference type="AlphaFoldDB" id="A0A8B6EV59"/>
<gene>
    <name evidence="1" type="ORF">MGAL_10B034528</name>
</gene>
<evidence type="ECO:0000313" key="1">
    <source>
        <dbReference type="EMBL" id="VDI39082.1"/>
    </source>
</evidence>